<proteinExistence type="predicted"/>
<evidence type="ECO:0000313" key="3">
    <source>
        <dbReference type="EMBL" id="SKA91895.1"/>
    </source>
</evidence>
<dbReference type="Pfam" id="PF13173">
    <property type="entry name" value="AAA_14"/>
    <property type="match status" value="1"/>
</dbReference>
<dbReference type="STRING" id="745368.SAMN02745178_02178"/>
<feature type="domain" description="AAA" evidence="1">
    <location>
        <begin position="35"/>
        <end position="162"/>
    </location>
</feature>
<name>A0A1T4XS56_9FIRM</name>
<keyword evidence="4" id="KW-1185">Reference proteome</keyword>
<dbReference type="OrthoDB" id="355159at2"/>
<dbReference type="PANTHER" id="PTHR33295">
    <property type="entry name" value="ATPASE"/>
    <property type="match status" value="1"/>
</dbReference>
<dbReference type="EMBL" id="FUYF01000014">
    <property type="protein sequence ID" value="SKA91895.1"/>
    <property type="molecule type" value="Genomic_DNA"/>
</dbReference>
<organism evidence="3 4">
    <name type="scientific">Gemmiger formicilis</name>
    <dbReference type="NCBI Taxonomy" id="745368"/>
    <lineage>
        <taxon>Bacteria</taxon>
        <taxon>Bacillati</taxon>
        <taxon>Bacillota</taxon>
        <taxon>Clostridia</taxon>
        <taxon>Eubacteriales</taxon>
        <taxon>Gemmiger</taxon>
    </lineage>
</organism>
<dbReference type="InterPro" id="IPR041682">
    <property type="entry name" value="AAA_14"/>
</dbReference>
<protein>
    <submittedName>
        <fullName evidence="3">Uncharacterized protein</fullName>
    </submittedName>
</protein>
<evidence type="ECO:0000259" key="2">
    <source>
        <dbReference type="Pfam" id="PF13635"/>
    </source>
</evidence>
<dbReference type="InterPro" id="IPR027417">
    <property type="entry name" value="P-loop_NTPase"/>
</dbReference>
<evidence type="ECO:0000313" key="4">
    <source>
        <dbReference type="Proteomes" id="UP000190286"/>
    </source>
</evidence>
<reference evidence="3 4" key="1">
    <citation type="submission" date="2017-02" db="EMBL/GenBank/DDBJ databases">
        <authorList>
            <person name="Peterson S.W."/>
        </authorList>
    </citation>
    <scope>NUCLEOTIDE SEQUENCE [LARGE SCALE GENOMIC DNA]</scope>
    <source>
        <strain evidence="3 4">ATCC 27749</strain>
    </source>
</reference>
<dbReference type="RefSeq" id="WP_078785039.1">
    <property type="nucleotide sequence ID" value="NZ_FUYF01000014.1"/>
</dbReference>
<dbReference type="InterPro" id="IPR025420">
    <property type="entry name" value="DUF4143"/>
</dbReference>
<dbReference type="Pfam" id="PF13635">
    <property type="entry name" value="DUF4143"/>
    <property type="match status" value="1"/>
</dbReference>
<dbReference type="AlphaFoldDB" id="A0A1T4XS56"/>
<sequence length="430" mass="48905">MNHALLKSVIYDQHEFIRDFQIVPRDYEFEENGNYVLVGLRRAGKSTLLYKIVLDLVASGVDWEQIIYINFEDERLSEFTVADFNDLLSVQSEMSDKKGYFFLDEVQNIDGWEKFARRMADAKEHIYITGSNAKMLSREIETTLGGRFFAKHITPYAFGEYLTACEVPHDEPALLGTKTNGKIRAACAQYLQYGGLPESLLYKAKREYISGVYQKVLLGDIITRNSIRNDYAVKILIKKIAESVRSEISYSKLQKTLRAVNVSLAKDTISDYIRYAEDAYLLFHLQNYYANLVEKESYPKFYFSDNGIVSLFLDRKESVQLENMVAVALTRAYPGDVYYLKSAKTGIDIDFYVPSIGLAVQAAYSIAGDAREREVGNLKKLAQNSQGAARLVIVTYEEEETIIEDGVTIEAVPLYKFLLELESGKYGAAY</sequence>
<dbReference type="Proteomes" id="UP000190286">
    <property type="component" value="Unassembled WGS sequence"/>
</dbReference>
<accession>A0A1T4XS56</accession>
<dbReference type="PANTHER" id="PTHR33295:SF8">
    <property type="entry name" value="AAA+ ATPASE DOMAIN-CONTAINING PROTEIN"/>
    <property type="match status" value="1"/>
</dbReference>
<feature type="domain" description="DUF4143" evidence="2">
    <location>
        <begin position="220"/>
        <end position="353"/>
    </location>
</feature>
<dbReference type="SUPFAM" id="SSF52540">
    <property type="entry name" value="P-loop containing nucleoside triphosphate hydrolases"/>
    <property type="match status" value="1"/>
</dbReference>
<gene>
    <name evidence="3" type="ORF">SAMN02745178_02178</name>
</gene>
<evidence type="ECO:0000259" key="1">
    <source>
        <dbReference type="Pfam" id="PF13173"/>
    </source>
</evidence>
<dbReference type="GeneID" id="93338626"/>